<protein>
    <recommendedName>
        <fullName evidence="14">Ribose-phosphate pyrophosphokinase 1</fullName>
        <ecNumber evidence="5">2.7.6.1</ecNumber>
    </recommendedName>
    <alternativeName>
        <fullName evidence="15">Phosphoribosyl pyrophosphate synthase I</fullName>
    </alternativeName>
</protein>
<dbReference type="InterPro" id="IPR029099">
    <property type="entry name" value="Pribosyltran_N"/>
</dbReference>
<dbReference type="Gene3D" id="3.40.50.2020">
    <property type="match status" value="2"/>
</dbReference>
<dbReference type="AlphaFoldDB" id="H0Z7Y7"/>
<dbReference type="InterPro" id="IPR000842">
    <property type="entry name" value="PRib_PP_synth_CS"/>
</dbReference>
<dbReference type="UniPathway" id="UPA00087">
    <property type="reaction ID" value="UER00172"/>
</dbReference>
<sequence>MYVSIYMYQYVIWYRMRYTIPIIKVKTAQERISPTRLQPRSQSQEAAKGRAGGRGARRCGAGRCRRCQPVPPHTRPAGDASSAQLRGTAGDGGGGRGHAGMLRRRAGPRAAAAAAAWRSDEEEEKKGAAAAAMPNIKIFSGSSHQDLSQKIADRLGLELGKVVTKKFSNQETCVEIGESVRGEDVYIVQSGCGEINDNLMELLIMINACKIASASRVTAVIPCFPYARQDKKDKSRAPISAKLVANMLSVAGADHIITMDLHASQIQGFFDIPVDNLYAEPAVLKWIKENIPEWKNCTIVSPDAGGAKRVTSIADRLNVDFALIHKERKKANEVDRMVLVGDVKDRVAILVDDMADTCGTICHAADKLVSAGATKVYAILTHGIFSGPAISRINNACFEAVVVTNTIPQEDKMKQCPKIQVIDISMILAEAIRRTHNGESVSYLFSHVPL</sequence>
<dbReference type="PROSITE" id="PS00114">
    <property type="entry name" value="PRPP_SYNTHASE"/>
    <property type="match status" value="1"/>
</dbReference>
<evidence type="ECO:0000256" key="11">
    <source>
        <dbReference type="ARBA" id="ARBA00022840"/>
    </source>
</evidence>
<evidence type="ECO:0000256" key="7">
    <source>
        <dbReference type="ARBA" id="ARBA00022723"/>
    </source>
</evidence>
<dbReference type="Proteomes" id="UP000007754">
    <property type="component" value="Chromosome 4A"/>
</dbReference>
<dbReference type="GO" id="GO:0006164">
    <property type="term" value="P:purine nucleotide biosynthetic process"/>
    <property type="evidence" value="ECO:0007669"/>
    <property type="project" value="TreeGrafter"/>
</dbReference>
<feature type="region of interest" description="Disordered" evidence="16">
    <location>
        <begin position="33"/>
        <end position="105"/>
    </location>
</feature>
<keyword evidence="12" id="KW-0460">Magnesium</keyword>
<evidence type="ECO:0000256" key="1">
    <source>
        <dbReference type="ARBA" id="ARBA00001946"/>
    </source>
</evidence>
<dbReference type="GO" id="GO:0002189">
    <property type="term" value="C:ribose phosphate diphosphokinase complex"/>
    <property type="evidence" value="ECO:0007669"/>
    <property type="project" value="TreeGrafter"/>
</dbReference>
<evidence type="ECO:0000256" key="8">
    <source>
        <dbReference type="ARBA" id="ARBA00022727"/>
    </source>
</evidence>
<evidence type="ECO:0000256" key="6">
    <source>
        <dbReference type="ARBA" id="ARBA00022679"/>
    </source>
</evidence>
<comment type="cofactor">
    <cofactor evidence="1">
        <name>Mg(2+)</name>
        <dbReference type="ChEBI" id="CHEBI:18420"/>
    </cofactor>
</comment>
<reference evidence="18 19" key="1">
    <citation type="journal article" date="2010" name="Nature">
        <title>The genome of a songbird.</title>
        <authorList>
            <person name="Warren W.C."/>
            <person name="Clayton D.F."/>
            <person name="Ellegren H."/>
            <person name="Arnold A.P."/>
            <person name="Hillier L.W."/>
            <person name="Kunstner A."/>
            <person name="Searle S."/>
            <person name="White S."/>
            <person name="Vilella A.J."/>
            <person name="Fairley S."/>
            <person name="Heger A."/>
            <person name="Kong L."/>
            <person name="Ponting C.P."/>
            <person name="Jarvis E.D."/>
            <person name="Mello C.V."/>
            <person name="Minx P."/>
            <person name="Lovell P."/>
            <person name="Velho T.A."/>
            <person name="Ferris M."/>
            <person name="Balakrishnan C.N."/>
            <person name="Sinha S."/>
            <person name="Blatti C."/>
            <person name="London S.E."/>
            <person name="Li Y."/>
            <person name="Lin Y.C."/>
            <person name="George J."/>
            <person name="Sweedler J."/>
            <person name="Southey B."/>
            <person name="Gunaratne P."/>
            <person name="Watson M."/>
            <person name="Nam K."/>
            <person name="Backstrom N."/>
            <person name="Smeds L."/>
            <person name="Nabholz B."/>
            <person name="Itoh Y."/>
            <person name="Whitney O."/>
            <person name="Pfenning A.R."/>
            <person name="Howard J."/>
            <person name="Volker M."/>
            <person name="Skinner B.M."/>
            <person name="Griffin D.K."/>
            <person name="Ye L."/>
            <person name="McLaren W.M."/>
            <person name="Flicek P."/>
            <person name="Quesada V."/>
            <person name="Velasco G."/>
            <person name="Lopez-Otin C."/>
            <person name="Puente X.S."/>
            <person name="Olender T."/>
            <person name="Lancet D."/>
            <person name="Smit A.F."/>
            <person name="Hubley R."/>
            <person name="Konkel M.K."/>
            <person name="Walker J.A."/>
            <person name="Batzer M.A."/>
            <person name="Gu W."/>
            <person name="Pollock D.D."/>
            <person name="Chen L."/>
            <person name="Cheng Z."/>
            <person name="Eichler E.E."/>
            <person name="Stapley J."/>
            <person name="Slate J."/>
            <person name="Ekblom R."/>
            <person name="Birkhead T."/>
            <person name="Burke T."/>
            <person name="Burt D."/>
            <person name="Scharff C."/>
            <person name="Adam I."/>
            <person name="Richard H."/>
            <person name="Sultan M."/>
            <person name="Soldatov A."/>
            <person name="Lehrach H."/>
            <person name="Edwards S.V."/>
            <person name="Yang S.P."/>
            <person name="Li X."/>
            <person name="Graves T."/>
            <person name="Fulton L."/>
            <person name="Nelson J."/>
            <person name="Chinwalla A."/>
            <person name="Hou S."/>
            <person name="Mardis E.R."/>
            <person name="Wilson R.K."/>
        </authorList>
    </citation>
    <scope>NUCLEOTIDE SEQUENCE [LARGE SCALE GENOMIC DNA]</scope>
</reference>
<evidence type="ECO:0000313" key="18">
    <source>
        <dbReference type="Ensembl" id="ENSTGUP00000006688.2"/>
    </source>
</evidence>
<dbReference type="GO" id="GO:0005524">
    <property type="term" value="F:ATP binding"/>
    <property type="evidence" value="ECO:0007669"/>
    <property type="project" value="UniProtKB-KW"/>
</dbReference>
<evidence type="ECO:0000313" key="19">
    <source>
        <dbReference type="Proteomes" id="UP000007754"/>
    </source>
</evidence>
<dbReference type="GO" id="GO:0009156">
    <property type="term" value="P:ribonucleoside monophosphate biosynthetic process"/>
    <property type="evidence" value="ECO:0007669"/>
    <property type="project" value="InterPro"/>
</dbReference>
<dbReference type="Pfam" id="PF14572">
    <property type="entry name" value="Pribosyl_synth"/>
    <property type="match status" value="1"/>
</dbReference>
<accession>H0Z7Y7</accession>
<dbReference type="GO" id="GO:0004749">
    <property type="term" value="F:ribose phosphate diphosphokinase activity"/>
    <property type="evidence" value="ECO:0007669"/>
    <property type="project" value="UniProtKB-EC"/>
</dbReference>
<dbReference type="PANTHER" id="PTHR10210">
    <property type="entry name" value="RIBOSE-PHOSPHATE DIPHOSPHOKINASE FAMILY MEMBER"/>
    <property type="match status" value="1"/>
</dbReference>
<organism evidence="18 19">
    <name type="scientific">Taeniopygia guttata</name>
    <name type="common">Zebra finch</name>
    <name type="synonym">Poephila guttata</name>
    <dbReference type="NCBI Taxonomy" id="59729"/>
    <lineage>
        <taxon>Eukaryota</taxon>
        <taxon>Metazoa</taxon>
        <taxon>Chordata</taxon>
        <taxon>Craniata</taxon>
        <taxon>Vertebrata</taxon>
        <taxon>Euteleostomi</taxon>
        <taxon>Archelosauria</taxon>
        <taxon>Archosauria</taxon>
        <taxon>Dinosauria</taxon>
        <taxon>Saurischia</taxon>
        <taxon>Theropoda</taxon>
        <taxon>Coelurosauria</taxon>
        <taxon>Aves</taxon>
        <taxon>Neognathae</taxon>
        <taxon>Neoaves</taxon>
        <taxon>Telluraves</taxon>
        <taxon>Australaves</taxon>
        <taxon>Passeriformes</taxon>
        <taxon>Passeroidea</taxon>
        <taxon>Estrildidae</taxon>
        <taxon>Estrildinae</taxon>
        <taxon>Taeniopygia</taxon>
    </lineage>
</organism>
<keyword evidence="19" id="KW-1185">Reference proteome</keyword>
<evidence type="ECO:0000256" key="15">
    <source>
        <dbReference type="ARBA" id="ARBA00042458"/>
    </source>
</evidence>
<evidence type="ECO:0000256" key="5">
    <source>
        <dbReference type="ARBA" id="ARBA00013247"/>
    </source>
</evidence>
<feature type="domain" description="Ribose-phosphate pyrophosphokinase N-terminal" evidence="17">
    <location>
        <begin position="136"/>
        <end position="252"/>
    </location>
</feature>
<dbReference type="InterPro" id="IPR005946">
    <property type="entry name" value="Rib-P_diPkinase"/>
</dbReference>
<keyword evidence="11" id="KW-0067">ATP-binding</keyword>
<dbReference type="PANTHER" id="PTHR10210:SF118">
    <property type="entry name" value="RIBOSE-PHOSPHATE PYROPHOSPHOKINASE 1"/>
    <property type="match status" value="1"/>
</dbReference>
<dbReference type="InParanoid" id="H0Z7Y7"/>
<keyword evidence="10" id="KW-0418">Kinase</keyword>
<evidence type="ECO:0000256" key="13">
    <source>
        <dbReference type="ARBA" id="ARBA00026067"/>
    </source>
</evidence>
<keyword evidence="6" id="KW-0808">Transferase</keyword>
<reference evidence="18" key="2">
    <citation type="submission" date="2025-08" db="UniProtKB">
        <authorList>
            <consortium name="Ensembl"/>
        </authorList>
    </citation>
    <scope>IDENTIFICATION</scope>
</reference>
<evidence type="ECO:0000256" key="4">
    <source>
        <dbReference type="ARBA" id="ARBA00006478"/>
    </source>
</evidence>
<dbReference type="InterPro" id="IPR029057">
    <property type="entry name" value="PRTase-like"/>
</dbReference>
<reference evidence="18" key="3">
    <citation type="submission" date="2025-09" db="UniProtKB">
        <authorList>
            <consortium name="Ensembl"/>
        </authorList>
    </citation>
    <scope>IDENTIFICATION</scope>
</reference>
<dbReference type="InterPro" id="IPR000836">
    <property type="entry name" value="PRTase_dom"/>
</dbReference>
<dbReference type="STRING" id="59729.ENSTGUP00000006688"/>
<evidence type="ECO:0000256" key="3">
    <source>
        <dbReference type="ARBA" id="ARBA00004996"/>
    </source>
</evidence>
<gene>
    <name evidence="18" type="primary">PRPS1</name>
</gene>
<feature type="compositionally biased region" description="Gly residues" evidence="16">
    <location>
        <begin position="89"/>
        <end position="98"/>
    </location>
</feature>
<dbReference type="FunFam" id="3.40.50.2020:FF:000031">
    <property type="entry name" value="Probable PRS4-ribose-phosphate pyrophosphokinase 3"/>
    <property type="match status" value="1"/>
</dbReference>
<evidence type="ECO:0000256" key="10">
    <source>
        <dbReference type="ARBA" id="ARBA00022777"/>
    </source>
</evidence>
<dbReference type="FunFam" id="3.40.50.2020:FF:000005">
    <property type="entry name" value="Ribose-phosphate pyrophosphokinase 1"/>
    <property type="match status" value="1"/>
</dbReference>
<dbReference type="OMA" id="YFGWARQ"/>
<proteinExistence type="inferred from homology"/>
<keyword evidence="9" id="KW-0547">Nucleotide-binding</keyword>
<dbReference type="GO" id="GO:0005737">
    <property type="term" value="C:cytoplasm"/>
    <property type="evidence" value="ECO:0007669"/>
    <property type="project" value="TreeGrafter"/>
</dbReference>
<dbReference type="GO" id="GO:0000287">
    <property type="term" value="F:magnesium ion binding"/>
    <property type="evidence" value="ECO:0007669"/>
    <property type="project" value="InterPro"/>
</dbReference>
<name>H0Z7Y7_TAEGU</name>
<comment type="pathway">
    <text evidence="3">Metabolic intermediate biosynthesis; 5-phospho-alpha-D-ribose 1-diphosphate biosynthesis; 5-phospho-alpha-D-ribose 1-diphosphate from D-ribose 5-phosphate (route I): step 1/1.</text>
</comment>
<dbReference type="NCBIfam" id="TIGR01251">
    <property type="entry name" value="ribP_PPkin"/>
    <property type="match status" value="1"/>
</dbReference>
<dbReference type="NCBIfam" id="NF002320">
    <property type="entry name" value="PRK01259.1"/>
    <property type="match status" value="1"/>
</dbReference>
<comment type="function">
    <text evidence="2">Catalyzes the synthesis of phosphoribosylpyrophosphate (PRPP) that is essential for nucleotide synthesis.</text>
</comment>
<comment type="subunit">
    <text evidence="13">Homodimer. The active form is probably a hexamer composed of 3 homodimers.</text>
</comment>
<dbReference type="GO" id="GO:0006015">
    <property type="term" value="P:5-phosphoribose 1-diphosphate biosynthetic process"/>
    <property type="evidence" value="ECO:0007669"/>
    <property type="project" value="UniProtKB-UniPathway"/>
</dbReference>
<comment type="similarity">
    <text evidence="4">Belongs to the ribose-phosphate pyrophosphokinase family.</text>
</comment>
<dbReference type="InterPro" id="IPR037515">
    <property type="entry name" value="Rib-P_diPkinase_bac"/>
</dbReference>
<dbReference type="GeneTree" id="ENSGT00950000182803"/>
<keyword evidence="8" id="KW-0545">Nucleotide biosynthesis</keyword>
<evidence type="ECO:0000256" key="16">
    <source>
        <dbReference type="SAM" id="MobiDB-lite"/>
    </source>
</evidence>
<dbReference type="Pfam" id="PF13793">
    <property type="entry name" value="Pribosyltran_N"/>
    <property type="match status" value="1"/>
</dbReference>
<dbReference type="SMART" id="SM01400">
    <property type="entry name" value="Pribosyltran_N"/>
    <property type="match status" value="1"/>
</dbReference>
<keyword evidence="7" id="KW-0479">Metal-binding</keyword>
<evidence type="ECO:0000256" key="12">
    <source>
        <dbReference type="ARBA" id="ARBA00022842"/>
    </source>
</evidence>
<evidence type="ECO:0000256" key="2">
    <source>
        <dbReference type="ARBA" id="ARBA00003018"/>
    </source>
</evidence>
<dbReference type="GO" id="GO:0016301">
    <property type="term" value="F:kinase activity"/>
    <property type="evidence" value="ECO:0007669"/>
    <property type="project" value="UniProtKB-KW"/>
</dbReference>
<evidence type="ECO:0000256" key="14">
    <source>
        <dbReference type="ARBA" id="ARBA00040334"/>
    </source>
</evidence>
<dbReference type="CDD" id="cd06223">
    <property type="entry name" value="PRTases_typeI"/>
    <property type="match status" value="1"/>
</dbReference>
<dbReference type="EC" id="2.7.6.1" evidence="5"/>
<dbReference type="HAMAP" id="MF_00583_B">
    <property type="entry name" value="RibP_PPkinase_B"/>
    <property type="match status" value="1"/>
</dbReference>
<dbReference type="Ensembl" id="ENSTGUT00000006754.2">
    <property type="protein sequence ID" value="ENSTGUP00000006688.2"/>
    <property type="gene ID" value="ENSTGUG00000006503.2"/>
</dbReference>
<dbReference type="HOGENOM" id="CLU_033546_4_0_1"/>
<feature type="compositionally biased region" description="Polar residues" evidence="16">
    <location>
        <begin position="33"/>
        <end position="45"/>
    </location>
</feature>
<evidence type="ECO:0000256" key="9">
    <source>
        <dbReference type="ARBA" id="ARBA00022741"/>
    </source>
</evidence>
<dbReference type="SUPFAM" id="SSF53271">
    <property type="entry name" value="PRTase-like"/>
    <property type="match status" value="1"/>
</dbReference>
<evidence type="ECO:0000259" key="17">
    <source>
        <dbReference type="Pfam" id="PF13793"/>
    </source>
</evidence>